<keyword evidence="4" id="KW-1185">Reference proteome</keyword>
<evidence type="ECO:0000313" key="4">
    <source>
        <dbReference type="Proteomes" id="UP000291591"/>
    </source>
</evidence>
<dbReference type="EMBL" id="SHKL01000001">
    <property type="protein sequence ID" value="RZT88680.1"/>
    <property type="molecule type" value="Genomic_DNA"/>
</dbReference>
<dbReference type="SUPFAM" id="SSF51735">
    <property type="entry name" value="NAD(P)-binding Rossmann-fold domains"/>
    <property type="match status" value="1"/>
</dbReference>
<gene>
    <name evidence="3" type="ORF">EV383_5624</name>
</gene>
<organism evidence="3 4">
    <name type="scientific">Pseudonocardia sediminis</name>
    <dbReference type="NCBI Taxonomy" id="1397368"/>
    <lineage>
        <taxon>Bacteria</taxon>
        <taxon>Bacillati</taxon>
        <taxon>Actinomycetota</taxon>
        <taxon>Actinomycetes</taxon>
        <taxon>Pseudonocardiales</taxon>
        <taxon>Pseudonocardiaceae</taxon>
        <taxon>Pseudonocardia</taxon>
    </lineage>
</organism>
<dbReference type="InterPro" id="IPR002347">
    <property type="entry name" value="SDR_fam"/>
</dbReference>
<dbReference type="InterPro" id="IPR036291">
    <property type="entry name" value="NAD(P)-bd_dom_sf"/>
</dbReference>
<dbReference type="PANTHER" id="PTHR24321">
    <property type="entry name" value="DEHYDROGENASES, SHORT CHAIN"/>
    <property type="match status" value="1"/>
</dbReference>
<evidence type="ECO:0000256" key="1">
    <source>
        <dbReference type="ARBA" id="ARBA00006484"/>
    </source>
</evidence>
<proteinExistence type="inferred from homology"/>
<dbReference type="Gene3D" id="3.40.50.720">
    <property type="entry name" value="NAD(P)-binding Rossmann-like Domain"/>
    <property type="match status" value="1"/>
</dbReference>
<dbReference type="GO" id="GO:0016491">
    <property type="term" value="F:oxidoreductase activity"/>
    <property type="evidence" value="ECO:0007669"/>
    <property type="project" value="UniProtKB-KW"/>
</dbReference>
<sequence>MRLDGKVAVVTGAASGIGRAGAALFAAEGARVVAFDRDAAGLDETVGAITAQGGEAVAVVGDVGEAGDNEAAVGTAVSRFGGLDVMWANAGVAAPFRSITETAPEDFDRMMTVNARGPWLAARAAFGPLRERGGGSVVITASLSGLKGRADASAYQSSKGATVMLVRSLAREFGPHRIRVNSVCPLASETPMWATLMEGYMDPDVAAVEFAKVVPLGRLAYPDDVAKAALFLAGDDSSFISGVNLPVDGGSSA</sequence>
<keyword evidence="2" id="KW-0560">Oxidoreductase</keyword>
<comment type="similarity">
    <text evidence="1">Belongs to the short-chain dehydrogenases/reductases (SDR) family.</text>
</comment>
<dbReference type="FunFam" id="3.40.50.720:FF:000084">
    <property type="entry name" value="Short-chain dehydrogenase reductase"/>
    <property type="match status" value="1"/>
</dbReference>
<dbReference type="CDD" id="cd05233">
    <property type="entry name" value="SDR_c"/>
    <property type="match status" value="1"/>
</dbReference>
<dbReference type="OrthoDB" id="9804774at2"/>
<accession>A0A4V2FRI5</accession>
<evidence type="ECO:0000313" key="3">
    <source>
        <dbReference type="EMBL" id="RZT88680.1"/>
    </source>
</evidence>
<dbReference type="PRINTS" id="PR00080">
    <property type="entry name" value="SDRFAMILY"/>
</dbReference>
<reference evidence="3 4" key="1">
    <citation type="submission" date="2019-02" db="EMBL/GenBank/DDBJ databases">
        <title>Sequencing the genomes of 1000 actinobacteria strains.</title>
        <authorList>
            <person name="Klenk H.-P."/>
        </authorList>
    </citation>
    <scope>NUCLEOTIDE SEQUENCE [LARGE SCALE GENOMIC DNA]</scope>
    <source>
        <strain evidence="3 4">DSM 45779</strain>
    </source>
</reference>
<dbReference type="AlphaFoldDB" id="A0A4V2FRI5"/>
<dbReference type="PRINTS" id="PR00081">
    <property type="entry name" value="GDHRDH"/>
</dbReference>
<dbReference type="RefSeq" id="WP_130292654.1">
    <property type="nucleotide sequence ID" value="NZ_SHKL01000001.1"/>
</dbReference>
<dbReference type="NCBIfam" id="NF005559">
    <property type="entry name" value="PRK07231.1"/>
    <property type="match status" value="1"/>
</dbReference>
<dbReference type="Proteomes" id="UP000291591">
    <property type="component" value="Unassembled WGS sequence"/>
</dbReference>
<name>A0A4V2FRI5_PSEST</name>
<protein>
    <submittedName>
        <fullName evidence="3">3-oxoacyl-[acyl-carrier protein] reductase</fullName>
    </submittedName>
</protein>
<dbReference type="Pfam" id="PF13561">
    <property type="entry name" value="adh_short_C2"/>
    <property type="match status" value="1"/>
</dbReference>
<comment type="caution">
    <text evidence="3">The sequence shown here is derived from an EMBL/GenBank/DDBJ whole genome shotgun (WGS) entry which is preliminary data.</text>
</comment>
<evidence type="ECO:0000256" key="2">
    <source>
        <dbReference type="ARBA" id="ARBA00023002"/>
    </source>
</evidence>
<dbReference type="PANTHER" id="PTHR24321:SF8">
    <property type="entry name" value="ESTRADIOL 17-BETA-DEHYDROGENASE 8-RELATED"/>
    <property type="match status" value="1"/>
</dbReference>